<proteinExistence type="predicted"/>
<gene>
    <name evidence="1" type="ORF">NCTC3166_01466</name>
</gene>
<keyword evidence="2" id="KW-1185">Reference proteome</keyword>
<sequence length="306" mass="36223">MKKWKIVALLLISILSISMIVYKKNLDLQKNEHKIKWEKYDAGSIKELHYLDEEKRIISFRGSEDFTSLNGWASIGDRYLVLGTRTASNEGIDEEPKKGWTWHAIVYDLDYLDKKPEKVDLYQVVKNYDKNFYLLFQGNIVIEDEKEYLLLTLQQYEKKNRITVKMDLDSNKIVGETTEKLLKSNYPTSHNLTSLGDAINNSNVYNRNDFFIFSYPYCDCINFEKDYSKFIQLGKANKEDKMVVAFRKRKISVEESYQMLRHWFAPLGQDKLEVIGTYESNDGEKQTKVLETYQEFAEWTHLERDW</sequence>
<dbReference type="AlphaFoldDB" id="A0A3S4NDZ3"/>
<evidence type="ECO:0000313" key="1">
    <source>
        <dbReference type="EMBL" id="VED67636.1"/>
    </source>
</evidence>
<dbReference type="KEGG" id="svf:NCTC3166_01466"/>
<accession>A0A3S4NDZ3</accession>
<name>A0A3S4NDZ3_9STRE</name>
<reference evidence="1 2" key="1">
    <citation type="submission" date="2018-12" db="EMBL/GenBank/DDBJ databases">
        <authorList>
            <consortium name="Pathogen Informatics"/>
        </authorList>
    </citation>
    <scope>NUCLEOTIDE SEQUENCE [LARGE SCALE GENOMIC DNA]</scope>
    <source>
        <strain evidence="1 2">NCTC3166</strain>
    </source>
</reference>
<evidence type="ECO:0000313" key="2">
    <source>
        <dbReference type="Proteomes" id="UP000270025"/>
    </source>
</evidence>
<dbReference type="EMBL" id="LR134266">
    <property type="protein sequence ID" value="VED67636.1"/>
    <property type="molecule type" value="Genomic_DNA"/>
</dbReference>
<organism evidence="1 2">
    <name type="scientific">Streptococcus viridans</name>
    <dbReference type="NCBI Taxonomy" id="78535"/>
    <lineage>
        <taxon>Bacteria</taxon>
        <taxon>Bacillati</taxon>
        <taxon>Bacillota</taxon>
        <taxon>Bacilli</taxon>
        <taxon>Lactobacillales</taxon>
        <taxon>Streptococcaceae</taxon>
        <taxon>Streptococcus</taxon>
    </lineage>
</organism>
<dbReference type="Proteomes" id="UP000270025">
    <property type="component" value="Chromosome"/>
</dbReference>
<dbReference type="RefSeq" id="WP_126404654.1">
    <property type="nucleotide sequence ID" value="NZ_LR134266.1"/>
</dbReference>
<protein>
    <submittedName>
        <fullName evidence="1">Uncharacterized protein</fullName>
    </submittedName>
</protein>